<evidence type="ECO:0000256" key="1">
    <source>
        <dbReference type="SAM" id="Coils"/>
    </source>
</evidence>
<dbReference type="AlphaFoldDB" id="A0A7J6Y4Y5"/>
<name>A0A7J6Y4Y5_TRYCR</name>
<evidence type="ECO:0000313" key="4">
    <source>
        <dbReference type="Proteomes" id="UP000583944"/>
    </source>
</evidence>
<dbReference type="EMBL" id="JABDHM010000034">
    <property type="protein sequence ID" value="KAF5221749.1"/>
    <property type="molecule type" value="Genomic_DNA"/>
</dbReference>
<dbReference type="VEuPathDB" id="TriTrypDB:ECC02_005287"/>
<reference evidence="3 4" key="1">
    <citation type="journal article" date="2019" name="Genome Biol. Evol.">
        <title>Nanopore Sequencing Significantly Improves Genome Assembly of the Protozoan Parasite Trypanosoma cruzi.</title>
        <authorList>
            <person name="Diaz-Viraque F."/>
            <person name="Pita S."/>
            <person name="Greif G."/>
            <person name="de Souza R.C.M."/>
            <person name="Iraola G."/>
            <person name="Robello C."/>
        </authorList>
    </citation>
    <scope>NUCLEOTIDE SEQUENCE [LARGE SCALE GENOMIC DNA]</scope>
    <source>
        <strain evidence="3 4">Berenice</strain>
    </source>
</reference>
<evidence type="ECO:0008006" key="5">
    <source>
        <dbReference type="Google" id="ProtNLM"/>
    </source>
</evidence>
<evidence type="ECO:0000256" key="2">
    <source>
        <dbReference type="SAM" id="MobiDB-lite"/>
    </source>
</evidence>
<evidence type="ECO:0000313" key="3">
    <source>
        <dbReference type="EMBL" id="KAF5221749.1"/>
    </source>
</evidence>
<comment type="caution">
    <text evidence="3">The sequence shown here is derived from an EMBL/GenBank/DDBJ whole genome shotgun (WGS) entry which is preliminary data.</text>
</comment>
<organism evidence="3 4">
    <name type="scientific">Trypanosoma cruzi</name>
    <dbReference type="NCBI Taxonomy" id="5693"/>
    <lineage>
        <taxon>Eukaryota</taxon>
        <taxon>Discoba</taxon>
        <taxon>Euglenozoa</taxon>
        <taxon>Kinetoplastea</taxon>
        <taxon>Metakinetoplastina</taxon>
        <taxon>Trypanosomatida</taxon>
        <taxon>Trypanosomatidae</taxon>
        <taxon>Trypanosoma</taxon>
        <taxon>Schizotrypanum</taxon>
    </lineage>
</organism>
<proteinExistence type="predicted"/>
<feature type="region of interest" description="Disordered" evidence="2">
    <location>
        <begin position="249"/>
        <end position="273"/>
    </location>
</feature>
<sequence>MDLVPCTPSEWCGIGARLWDMVCQCGETQVQMTFINGNQVSDETLTVAASSTGLCLFHGPISKARQDSTLIGHIANLRAPRIPNFETQALLPAMGAARELGHQQGLITTERERLNFDYANAVADVQNRNDQLNSQVEEAHINLSVRESNIAGAGNQVLKLQQQLEAAHAQLREREFNLGRLTGQLQEREARHNAQQPAREAETAGRDEAPATRHVANGGVSTLPHQTNILMAGGVPSSAARHSSAAYRLPHGNFGRPHFHPSTPLPSRTSPLEAQSPMEEDRSFCAFDVTMWPTRIWNEGASGVVFDLRCAYQCWQQDDEQVKLVFGNLVEWIGVLEGGQDPTDQFINMGMSLLNTFRMQLTIASDPGIRLSKLRTRLYTAAHQTDTYARAAQLLVDRRETQRTSRCQRCHTYGHEASTCNVRRRGNYSQYRGHQKTAEGLPHAAHECWRRQLHTFRHLPPILTGSAPHRRRSIRYFKLPDAIVGNGNGAYPPTTLDCGTTNYRHPRFGPVTQGGRTMWLDKCGRRQRGSRECP</sequence>
<feature type="compositionally biased region" description="Basic and acidic residues" evidence="2">
    <location>
        <begin position="199"/>
        <end position="211"/>
    </location>
</feature>
<keyword evidence="1" id="KW-0175">Coiled coil</keyword>
<dbReference type="Proteomes" id="UP000583944">
    <property type="component" value="Unassembled WGS sequence"/>
</dbReference>
<gene>
    <name evidence="3" type="ORF">ECC02_005287</name>
</gene>
<protein>
    <recommendedName>
        <fullName evidence="5">Helicase-like protein</fullName>
    </recommendedName>
</protein>
<feature type="region of interest" description="Disordered" evidence="2">
    <location>
        <begin position="187"/>
        <end position="223"/>
    </location>
</feature>
<feature type="coiled-coil region" evidence="1">
    <location>
        <begin position="122"/>
        <end position="170"/>
    </location>
</feature>
<accession>A0A7J6Y4Y5</accession>
<feature type="compositionally biased region" description="Low complexity" evidence="2">
    <location>
        <begin position="261"/>
        <end position="272"/>
    </location>
</feature>